<sequence length="31" mass="3396">MCEDCHGKPDARVLVSGETMKLGISLCRAKF</sequence>
<proteinExistence type="predicted"/>
<reference evidence="1 2" key="1">
    <citation type="submission" date="2024-07" db="EMBL/GenBank/DDBJ databases">
        <title>Genomic Encyclopedia of Type Strains, Phase V (KMG-V): Genome sequencing to study the core and pangenomes of soil and plant-associated prokaryotes.</title>
        <authorList>
            <person name="Whitman W."/>
        </authorList>
    </citation>
    <scope>NUCLEOTIDE SEQUENCE [LARGE SCALE GENOMIC DNA]</scope>
    <source>
        <strain evidence="1 2">USDA 222</strain>
    </source>
</reference>
<protein>
    <submittedName>
        <fullName evidence="1">Uncharacterized protein</fullName>
    </submittedName>
</protein>
<dbReference type="Proteomes" id="UP001565474">
    <property type="component" value="Unassembled WGS sequence"/>
</dbReference>
<name>A0ABV4GF55_9BRAD</name>
<evidence type="ECO:0000313" key="2">
    <source>
        <dbReference type="Proteomes" id="UP001565474"/>
    </source>
</evidence>
<keyword evidence="2" id="KW-1185">Reference proteome</keyword>
<evidence type="ECO:0000313" key="1">
    <source>
        <dbReference type="EMBL" id="MEY9470106.1"/>
    </source>
</evidence>
<accession>A0ABV4GF55</accession>
<organism evidence="1 2">
    <name type="scientific">Bradyrhizobium yuanmingense</name>
    <dbReference type="NCBI Taxonomy" id="108015"/>
    <lineage>
        <taxon>Bacteria</taxon>
        <taxon>Pseudomonadati</taxon>
        <taxon>Pseudomonadota</taxon>
        <taxon>Alphaproteobacteria</taxon>
        <taxon>Hyphomicrobiales</taxon>
        <taxon>Nitrobacteraceae</taxon>
        <taxon>Bradyrhizobium</taxon>
    </lineage>
</organism>
<dbReference type="EMBL" id="JBGBZN010000002">
    <property type="protein sequence ID" value="MEY9470106.1"/>
    <property type="molecule type" value="Genomic_DNA"/>
</dbReference>
<comment type="caution">
    <text evidence="1">The sequence shown here is derived from an EMBL/GenBank/DDBJ whole genome shotgun (WGS) entry which is preliminary data.</text>
</comment>
<gene>
    <name evidence="1" type="ORF">ABH992_002505</name>
</gene>